<dbReference type="EMBL" id="LQZT01000034">
    <property type="protein sequence ID" value="OCW56723.1"/>
    <property type="molecule type" value="Genomic_DNA"/>
</dbReference>
<keyword evidence="1" id="KW-0472">Membrane</keyword>
<evidence type="ECO:0000313" key="3">
    <source>
        <dbReference type="Proteomes" id="UP000094795"/>
    </source>
</evidence>
<feature type="transmembrane region" description="Helical" evidence="1">
    <location>
        <begin position="69"/>
        <end position="92"/>
    </location>
</feature>
<dbReference type="NCBIfam" id="NF004633">
    <property type="entry name" value="PRK05978.1"/>
    <property type="match status" value="1"/>
</dbReference>
<organism evidence="2 3">
    <name type="scientific">Hoeflea olei</name>
    <dbReference type="NCBI Taxonomy" id="1480615"/>
    <lineage>
        <taxon>Bacteria</taxon>
        <taxon>Pseudomonadati</taxon>
        <taxon>Pseudomonadota</taxon>
        <taxon>Alphaproteobacteria</taxon>
        <taxon>Hyphomicrobiales</taxon>
        <taxon>Rhizobiaceae</taxon>
        <taxon>Hoeflea</taxon>
    </lineage>
</organism>
<keyword evidence="1" id="KW-0812">Transmembrane</keyword>
<dbReference type="Proteomes" id="UP000094795">
    <property type="component" value="Unassembled WGS sequence"/>
</dbReference>
<comment type="caution">
    <text evidence="2">The sequence shown here is derived from an EMBL/GenBank/DDBJ whole genome shotgun (WGS) entry which is preliminary data.</text>
</comment>
<evidence type="ECO:0000256" key="1">
    <source>
        <dbReference type="SAM" id="Phobius"/>
    </source>
</evidence>
<sequence length="150" mass="16394">MLEFGGTTQGNDTGKGPRNTGLAIKRGLLGRCPHCGEGRLFRAFLKPVDACAACGEEMFHHRADDFPPYLAIFIVGHIVVAGFMATDTWLVLESWQHLMIWIPITVVLTLAMLPSLKGGVIGLQWGLRMHGFGGESEEPMLADPAYEDAR</sequence>
<name>A0A1C1YT63_9HYPH</name>
<dbReference type="InterPro" id="IPR009325">
    <property type="entry name" value="DUF983"/>
</dbReference>
<feature type="transmembrane region" description="Helical" evidence="1">
    <location>
        <begin position="98"/>
        <end position="120"/>
    </location>
</feature>
<keyword evidence="1" id="KW-1133">Transmembrane helix</keyword>
<evidence type="ECO:0008006" key="4">
    <source>
        <dbReference type="Google" id="ProtNLM"/>
    </source>
</evidence>
<keyword evidence="3" id="KW-1185">Reference proteome</keyword>
<dbReference type="Pfam" id="PF06170">
    <property type="entry name" value="DUF983"/>
    <property type="match status" value="1"/>
</dbReference>
<dbReference type="OrthoDB" id="9799456at2"/>
<gene>
    <name evidence="2" type="ORF">AWJ14_17505</name>
</gene>
<dbReference type="STRING" id="1480615.AWJ14_17505"/>
<protein>
    <recommendedName>
        <fullName evidence="4">Zinc-finger protein</fullName>
    </recommendedName>
</protein>
<evidence type="ECO:0000313" key="2">
    <source>
        <dbReference type="EMBL" id="OCW56723.1"/>
    </source>
</evidence>
<accession>A0A1C1YT63</accession>
<reference evidence="2 3" key="1">
    <citation type="submission" date="2015-12" db="EMBL/GenBank/DDBJ databases">
        <authorList>
            <person name="Shamseldin A."/>
            <person name="Moawad H."/>
            <person name="Abd El-Rahim W.M."/>
            <person name="Sadowsky M.J."/>
        </authorList>
    </citation>
    <scope>NUCLEOTIDE SEQUENCE [LARGE SCALE GENOMIC DNA]</scope>
    <source>
        <strain evidence="2 3">JC234</strain>
    </source>
</reference>
<dbReference type="AlphaFoldDB" id="A0A1C1YT63"/>
<dbReference type="RefSeq" id="WP_066181449.1">
    <property type="nucleotide sequence ID" value="NZ_LQZT01000034.1"/>
</dbReference>
<proteinExistence type="predicted"/>